<sequence length="530" mass="59165">MALYRRLLHLRRLQPPAEHASSVASATPRLFPLLTPSRPFAAVSSIPRVEPPLLVVPSGLARDGFFGRRGDRQFFSTVGAVLVGQAAIFLGLCNDSALAQDDSAGLGATRNEQTEENATGLQRIEDGSVVSNEHTVKWRIFTDNARDFRNLDEAEKFFQAALHEAKEGFGLRDPHVASALNNLAEFYRLKKEYEKAELLYLEAIEILEESFGSDDIRVGTALHSLGICYHLQRKFALAQTCYERALKIEGRVMGIGHPEYASTMYLLGKVLSQQGKDAEALIEESIRILEESGLGESPTCIQRMRYLSTGWDSLDTTNAAELLTMTLQTMGKLKESEELLERCLEVRKRILSEEHFQVAVTLVHLARLTMLNFISDKEDSDLARSKLVRARLLVNDSIRIAEGILYDSRKDLNKLNNGRTTDRDKIAATSALLQALEVAGLLESGMKNMLTPGEQDLYPVEQALNKCVSLYKEPHTRKFVSKTLKNEYIRCLRRLTGIVQSDFAVSEALTLQGLLAEAQQILEELGHESN</sequence>
<dbReference type="EnsemblPlants" id="OGLUM04G05870.3">
    <property type="protein sequence ID" value="OGLUM04G05870.3"/>
    <property type="gene ID" value="OGLUM04G05870"/>
</dbReference>
<dbReference type="Gramene" id="OGLUM04G05870.3">
    <property type="protein sequence ID" value="OGLUM04G05870.3"/>
    <property type="gene ID" value="OGLUM04G05870"/>
</dbReference>
<accession>A0A0D9ZIC5</accession>
<keyword evidence="3" id="KW-1185">Reference proteome</keyword>
<dbReference type="InterPro" id="IPR019734">
    <property type="entry name" value="TPR_rpt"/>
</dbReference>
<dbReference type="Pfam" id="PF13424">
    <property type="entry name" value="TPR_12"/>
    <property type="match status" value="1"/>
</dbReference>
<dbReference type="AlphaFoldDB" id="A0A0D9ZIC5"/>
<protein>
    <submittedName>
        <fullName evidence="2">Uncharacterized protein</fullName>
    </submittedName>
</protein>
<evidence type="ECO:0000313" key="2">
    <source>
        <dbReference type="EnsemblPlants" id="OGLUM04G05870.3"/>
    </source>
</evidence>
<feature type="repeat" description="TPR" evidence="1">
    <location>
        <begin position="177"/>
        <end position="210"/>
    </location>
</feature>
<dbReference type="PANTHER" id="PTHR47689">
    <property type="entry name" value="TETRATRICOPEPTIDE REPEAT (TPR)-LIKE SUPERFAMILY PROTEIN"/>
    <property type="match status" value="1"/>
</dbReference>
<evidence type="ECO:0000256" key="1">
    <source>
        <dbReference type="PROSITE-ProRule" id="PRU00339"/>
    </source>
</evidence>
<reference evidence="2" key="2">
    <citation type="submission" date="2018-05" db="EMBL/GenBank/DDBJ databases">
        <title>OgluRS3 (Oryza glumaepatula Reference Sequence Version 3).</title>
        <authorList>
            <person name="Zhang J."/>
            <person name="Kudrna D."/>
            <person name="Lee S."/>
            <person name="Talag J."/>
            <person name="Welchert J."/>
            <person name="Wing R.A."/>
        </authorList>
    </citation>
    <scope>NUCLEOTIDE SEQUENCE [LARGE SCALE GENOMIC DNA]</scope>
</reference>
<dbReference type="SUPFAM" id="SSF48452">
    <property type="entry name" value="TPR-like"/>
    <property type="match status" value="1"/>
</dbReference>
<dbReference type="PROSITE" id="PS50005">
    <property type="entry name" value="TPR"/>
    <property type="match status" value="1"/>
</dbReference>
<keyword evidence="1" id="KW-0802">TPR repeat</keyword>
<evidence type="ECO:0000313" key="3">
    <source>
        <dbReference type="Proteomes" id="UP000026961"/>
    </source>
</evidence>
<dbReference type="Gene3D" id="1.25.40.10">
    <property type="entry name" value="Tetratricopeptide repeat domain"/>
    <property type="match status" value="2"/>
</dbReference>
<organism evidence="2">
    <name type="scientific">Oryza glumipatula</name>
    <dbReference type="NCBI Taxonomy" id="40148"/>
    <lineage>
        <taxon>Eukaryota</taxon>
        <taxon>Viridiplantae</taxon>
        <taxon>Streptophyta</taxon>
        <taxon>Embryophyta</taxon>
        <taxon>Tracheophyta</taxon>
        <taxon>Spermatophyta</taxon>
        <taxon>Magnoliopsida</taxon>
        <taxon>Liliopsida</taxon>
        <taxon>Poales</taxon>
        <taxon>Poaceae</taxon>
        <taxon>BOP clade</taxon>
        <taxon>Oryzoideae</taxon>
        <taxon>Oryzeae</taxon>
        <taxon>Oryzinae</taxon>
        <taxon>Oryza</taxon>
    </lineage>
</organism>
<dbReference type="Proteomes" id="UP000026961">
    <property type="component" value="Chromosome 4"/>
</dbReference>
<reference evidence="2" key="1">
    <citation type="submission" date="2015-04" db="UniProtKB">
        <authorList>
            <consortium name="EnsemblPlants"/>
        </authorList>
    </citation>
    <scope>IDENTIFICATION</scope>
</reference>
<dbReference type="PANTHER" id="PTHR47689:SF2">
    <property type="entry name" value="TETRATRICOPEPTIDE REPEAT (TPR)-LIKE SUPERFAMILY PROTEIN"/>
    <property type="match status" value="1"/>
</dbReference>
<dbReference type="Pfam" id="PF13374">
    <property type="entry name" value="TPR_10"/>
    <property type="match status" value="1"/>
</dbReference>
<name>A0A0D9ZIC5_9ORYZ</name>
<proteinExistence type="predicted"/>
<dbReference type="SMART" id="SM00028">
    <property type="entry name" value="TPR"/>
    <property type="match status" value="4"/>
</dbReference>
<dbReference type="InterPro" id="IPR011990">
    <property type="entry name" value="TPR-like_helical_dom_sf"/>
</dbReference>